<evidence type="ECO:0000256" key="2">
    <source>
        <dbReference type="ARBA" id="ARBA00022747"/>
    </source>
</evidence>
<comment type="caution">
    <text evidence="5">The sequence shown here is derived from an EMBL/GenBank/DDBJ whole genome shotgun (WGS) entry which is preliminary data.</text>
</comment>
<dbReference type="Pfam" id="PF01420">
    <property type="entry name" value="Methylase_S"/>
    <property type="match status" value="1"/>
</dbReference>
<dbReference type="Proteomes" id="UP000318212">
    <property type="component" value="Unassembled WGS sequence"/>
</dbReference>
<reference evidence="5 6" key="1">
    <citation type="submission" date="2019-06" db="EMBL/GenBank/DDBJ databases">
        <title>Lysobacter alkalisoli sp. nov. isolated from saline soil.</title>
        <authorList>
            <person name="Sun J.-Q."/>
            <person name="Xu L."/>
        </authorList>
    </citation>
    <scope>NUCLEOTIDE SEQUENCE [LARGE SCALE GENOMIC DNA]</scope>
    <source>
        <strain evidence="5 6">JCM 31130</strain>
    </source>
</reference>
<keyword evidence="5" id="KW-0378">Hydrolase</keyword>
<dbReference type="RefSeq" id="WP_141519697.1">
    <property type="nucleotide sequence ID" value="NZ_VICE01000149.1"/>
</dbReference>
<dbReference type="GO" id="GO:0009307">
    <property type="term" value="P:DNA restriction-modification system"/>
    <property type="evidence" value="ECO:0007669"/>
    <property type="project" value="UniProtKB-KW"/>
</dbReference>
<name>A0A507ZQL8_9GAMM</name>
<evidence type="ECO:0000259" key="4">
    <source>
        <dbReference type="Pfam" id="PF01420"/>
    </source>
</evidence>
<keyword evidence="6" id="KW-1185">Reference proteome</keyword>
<keyword evidence="5" id="KW-0540">Nuclease</keyword>
<dbReference type="GO" id="GO:0004519">
    <property type="term" value="F:endonuclease activity"/>
    <property type="evidence" value="ECO:0007669"/>
    <property type="project" value="UniProtKB-KW"/>
</dbReference>
<dbReference type="InterPro" id="IPR000055">
    <property type="entry name" value="Restrct_endonuc_typeI_TRD"/>
</dbReference>
<organism evidence="5 6">
    <name type="scientific">Marilutibacter aestuarii</name>
    <dbReference type="NCBI Taxonomy" id="1706195"/>
    <lineage>
        <taxon>Bacteria</taxon>
        <taxon>Pseudomonadati</taxon>
        <taxon>Pseudomonadota</taxon>
        <taxon>Gammaproteobacteria</taxon>
        <taxon>Lysobacterales</taxon>
        <taxon>Lysobacteraceae</taxon>
        <taxon>Marilutibacter</taxon>
    </lineage>
</organism>
<sequence>MSDKNNKTLKPGWRRVKFGDVVRLSKARSQDPLADGIERYVGLEHLEPGDLRIRRWGSVADGVTFTSVFQPGQVLFGKRRAYQRKVAVADFSGVCSGDIYVLETKDAQVLLPELLPFICQTDAFFEHAVGTSAGSLSPRTSWTSLANFEFVLPTLEVQMQRVDLLGRHQELAGSLESAAALAERARRAALLDAFRPDRGSADMFPSHWATAPVGELGDVQLGQQRHPKYDSGSNMRPYLRVANVLDGWIDFSDVNQMHFPEKDVQKFELLHGDVLLNEGQSFDLVGRSAIYRGGVPGLCCQKTLIRFRCGERLLPEFAQAYFQHRLYTGQFASMCVQTTSMAHLTAVRFSAMQMPVPPLDEQRQIASVVETLNQSAIELQGRFKAAQALGAQLGGMQ</sequence>
<dbReference type="PANTHER" id="PTHR43140">
    <property type="entry name" value="TYPE-1 RESTRICTION ENZYME ECOKI SPECIFICITY PROTEIN"/>
    <property type="match status" value="1"/>
</dbReference>
<dbReference type="Gene3D" id="3.90.220.20">
    <property type="entry name" value="DNA methylase specificity domains"/>
    <property type="match status" value="2"/>
</dbReference>
<evidence type="ECO:0000256" key="3">
    <source>
        <dbReference type="ARBA" id="ARBA00023125"/>
    </source>
</evidence>
<keyword evidence="2" id="KW-0680">Restriction system</keyword>
<evidence type="ECO:0000313" key="6">
    <source>
        <dbReference type="Proteomes" id="UP000318212"/>
    </source>
</evidence>
<protein>
    <submittedName>
        <fullName evidence="5">Restriction endonuclease subunit S</fullName>
    </submittedName>
</protein>
<feature type="domain" description="Type I restriction modification DNA specificity" evidence="4">
    <location>
        <begin position="205"/>
        <end position="380"/>
    </location>
</feature>
<dbReference type="CDD" id="cd17253">
    <property type="entry name" value="RMtype1_S_Eco933I-TRD2-CR2_like"/>
    <property type="match status" value="1"/>
</dbReference>
<dbReference type="AlphaFoldDB" id="A0A507ZQL8"/>
<dbReference type="OrthoDB" id="9798929at2"/>
<dbReference type="PANTHER" id="PTHR43140:SF1">
    <property type="entry name" value="TYPE I RESTRICTION ENZYME ECOKI SPECIFICITY SUBUNIT"/>
    <property type="match status" value="1"/>
</dbReference>
<dbReference type="InterPro" id="IPR051212">
    <property type="entry name" value="Type-I_RE_S_subunit"/>
</dbReference>
<keyword evidence="5" id="KW-0255">Endonuclease</keyword>
<gene>
    <name evidence="5" type="ORF">FKV25_15545</name>
</gene>
<evidence type="ECO:0000313" key="5">
    <source>
        <dbReference type="EMBL" id="TQD39237.1"/>
    </source>
</evidence>
<keyword evidence="3" id="KW-0238">DNA-binding</keyword>
<dbReference type="SUPFAM" id="SSF116734">
    <property type="entry name" value="DNA methylase specificity domain"/>
    <property type="match status" value="2"/>
</dbReference>
<evidence type="ECO:0000256" key="1">
    <source>
        <dbReference type="ARBA" id="ARBA00010923"/>
    </source>
</evidence>
<proteinExistence type="inferred from homology"/>
<accession>A0A507ZQL8</accession>
<dbReference type="EMBL" id="VICE01000149">
    <property type="protein sequence ID" value="TQD39237.1"/>
    <property type="molecule type" value="Genomic_DNA"/>
</dbReference>
<comment type="similarity">
    <text evidence="1">Belongs to the type-I restriction system S methylase family.</text>
</comment>
<dbReference type="GO" id="GO:0003677">
    <property type="term" value="F:DNA binding"/>
    <property type="evidence" value="ECO:0007669"/>
    <property type="project" value="UniProtKB-KW"/>
</dbReference>
<dbReference type="InterPro" id="IPR044946">
    <property type="entry name" value="Restrct_endonuc_typeI_TRD_sf"/>
</dbReference>